<dbReference type="InterPro" id="IPR036380">
    <property type="entry name" value="Isochorismatase-like_sf"/>
</dbReference>
<dbReference type="SUPFAM" id="SSF52499">
    <property type="entry name" value="Isochorismatase-like hydrolases"/>
    <property type="match status" value="1"/>
</dbReference>
<gene>
    <name evidence="2" type="ORF">GCM10022224_041720</name>
</gene>
<dbReference type="Gene3D" id="3.40.50.850">
    <property type="entry name" value="Isochorismatase-like"/>
    <property type="match status" value="1"/>
</dbReference>
<dbReference type="InterPro" id="IPR053152">
    <property type="entry name" value="Hydrolase_YcaC-like"/>
</dbReference>
<dbReference type="Proteomes" id="UP001500902">
    <property type="component" value="Unassembled WGS sequence"/>
</dbReference>
<organism evidence="2 3">
    <name type="scientific">Nonomuraea antimicrobica</name>
    <dbReference type="NCBI Taxonomy" id="561173"/>
    <lineage>
        <taxon>Bacteria</taxon>
        <taxon>Bacillati</taxon>
        <taxon>Actinomycetota</taxon>
        <taxon>Actinomycetes</taxon>
        <taxon>Streptosporangiales</taxon>
        <taxon>Streptosporangiaceae</taxon>
        <taxon>Nonomuraea</taxon>
    </lineage>
</organism>
<proteinExistence type="predicted"/>
<name>A0ABP7C107_9ACTN</name>
<keyword evidence="2" id="KW-0378">Hydrolase</keyword>
<comment type="caution">
    <text evidence="2">The sequence shown here is derived from an EMBL/GenBank/DDBJ whole genome shotgun (WGS) entry which is preliminary data.</text>
</comment>
<dbReference type="PANTHER" id="PTHR43559">
    <property type="entry name" value="HYDROLASE YCAC-RELATED"/>
    <property type="match status" value="1"/>
</dbReference>
<protein>
    <submittedName>
        <fullName evidence="2">Hydrolase</fullName>
    </submittedName>
</protein>
<dbReference type="GO" id="GO:0016787">
    <property type="term" value="F:hydrolase activity"/>
    <property type="evidence" value="ECO:0007669"/>
    <property type="project" value="UniProtKB-KW"/>
</dbReference>
<evidence type="ECO:0000313" key="2">
    <source>
        <dbReference type="EMBL" id="GAA3673104.1"/>
    </source>
</evidence>
<dbReference type="InterPro" id="IPR000868">
    <property type="entry name" value="Isochorismatase-like_dom"/>
</dbReference>
<accession>A0ABP7C107</accession>
<dbReference type="PANTHER" id="PTHR43559:SF1">
    <property type="entry name" value="HYDROLASE"/>
    <property type="match status" value="1"/>
</dbReference>
<sequence>MPADPTEISIDNSAVVLIDHQPWVAFMLQIDHTLMLNNVTTLARAAKAVGVPTVLTTVAAKGTSPLADPIFTQISDVFPEITPIDRTTTAAWSDPNLRDAVAATGRRKLVMAGLSTEVCLAQTVLGALKDGYEVFFVSECSGGLTPEAHEDGKTRMIQAGARPVSVSVLISEWTPVVTSPERAKLMNVMLETGGSVSLAMQYVMAQTDAGIPRTSPE</sequence>
<feature type="domain" description="Isochorismatase-like" evidence="1">
    <location>
        <begin position="13"/>
        <end position="165"/>
    </location>
</feature>
<evidence type="ECO:0000313" key="3">
    <source>
        <dbReference type="Proteomes" id="UP001500902"/>
    </source>
</evidence>
<reference evidence="3" key="1">
    <citation type="journal article" date="2019" name="Int. J. Syst. Evol. Microbiol.">
        <title>The Global Catalogue of Microorganisms (GCM) 10K type strain sequencing project: providing services to taxonomists for standard genome sequencing and annotation.</title>
        <authorList>
            <consortium name="The Broad Institute Genomics Platform"/>
            <consortium name="The Broad Institute Genome Sequencing Center for Infectious Disease"/>
            <person name="Wu L."/>
            <person name="Ma J."/>
        </authorList>
    </citation>
    <scope>NUCLEOTIDE SEQUENCE [LARGE SCALE GENOMIC DNA]</scope>
    <source>
        <strain evidence="3">JCM 16904</strain>
    </source>
</reference>
<dbReference type="Pfam" id="PF00857">
    <property type="entry name" value="Isochorismatase"/>
    <property type="match status" value="1"/>
</dbReference>
<evidence type="ECO:0000259" key="1">
    <source>
        <dbReference type="Pfam" id="PF00857"/>
    </source>
</evidence>
<keyword evidence="3" id="KW-1185">Reference proteome</keyword>
<dbReference type="EMBL" id="BAAAZP010000080">
    <property type="protein sequence ID" value="GAA3673104.1"/>
    <property type="molecule type" value="Genomic_DNA"/>
</dbReference>
<dbReference type="RefSeq" id="WP_344880265.1">
    <property type="nucleotide sequence ID" value="NZ_BAAAZP010000080.1"/>
</dbReference>